<reference evidence="2 3" key="1">
    <citation type="submission" date="2022-11" db="EMBL/GenBank/DDBJ databases">
        <title>The characterization of three novel Bacteroidetes species and genomic analysis of their roles in tidal elemental geochemical cycles.</title>
        <authorList>
            <person name="Ma K.-J."/>
        </authorList>
    </citation>
    <scope>NUCLEOTIDE SEQUENCE [LARGE SCALE GENOMIC DNA]</scope>
    <source>
        <strain evidence="2 3">M82</strain>
    </source>
</reference>
<organism evidence="2 3">
    <name type="scientific">Pontibacter anaerobius</name>
    <dbReference type="NCBI Taxonomy" id="2993940"/>
    <lineage>
        <taxon>Bacteria</taxon>
        <taxon>Pseudomonadati</taxon>
        <taxon>Bacteroidota</taxon>
        <taxon>Cytophagia</taxon>
        <taxon>Cytophagales</taxon>
        <taxon>Hymenobacteraceae</taxon>
        <taxon>Pontibacter</taxon>
    </lineage>
</organism>
<dbReference type="Proteomes" id="UP001207228">
    <property type="component" value="Unassembled WGS sequence"/>
</dbReference>
<comment type="caution">
    <text evidence="2">The sequence shown here is derived from an EMBL/GenBank/DDBJ whole genome shotgun (WGS) entry which is preliminary data.</text>
</comment>
<sequence>MDSKYTFQTELFGVNDSGIHLLRSGYNYKSFPYTEIESVEFRRGKVIKNWLFLLLFGVGCILFSGYYAFVIFDFFTSEEGGKIYIEEIVVPLFPALAGVASLWMALKTAEVTIVRTVKKKLLLDLTDLVKKDEAKAFSVYFIQHVGNEKIVYSTDLNFKTA</sequence>
<evidence type="ECO:0000256" key="1">
    <source>
        <dbReference type="SAM" id="Phobius"/>
    </source>
</evidence>
<keyword evidence="1" id="KW-0472">Membrane</keyword>
<keyword evidence="3" id="KW-1185">Reference proteome</keyword>
<keyword evidence="1" id="KW-0812">Transmembrane</keyword>
<protein>
    <submittedName>
        <fullName evidence="2">Uncharacterized protein</fullName>
    </submittedName>
</protein>
<feature type="transmembrane region" description="Helical" evidence="1">
    <location>
        <begin position="50"/>
        <end position="68"/>
    </location>
</feature>
<dbReference type="EMBL" id="JAPFQO010000010">
    <property type="protein sequence ID" value="MCX2741333.1"/>
    <property type="molecule type" value="Genomic_DNA"/>
</dbReference>
<proteinExistence type="predicted"/>
<name>A0ABT3RIK7_9BACT</name>
<keyword evidence="1" id="KW-1133">Transmembrane helix</keyword>
<evidence type="ECO:0000313" key="2">
    <source>
        <dbReference type="EMBL" id="MCX2741333.1"/>
    </source>
</evidence>
<evidence type="ECO:0000313" key="3">
    <source>
        <dbReference type="Proteomes" id="UP001207228"/>
    </source>
</evidence>
<gene>
    <name evidence="2" type="ORF">OO017_15340</name>
</gene>
<feature type="transmembrane region" description="Helical" evidence="1">
    <location>
        <begin position="88"/>
        <end position="106"/>
    </location>
</feature>
<accession>A0ABT3RIK7</accession>
<dbReference type="RefSeq" id="WP_266053489.1">
    <property type="nucleotide sequence ID" value="NZ_JAPFQO010000010.1"/>
</dbReference>